<comment type="subcellular location">
    <subcellularLocation>
        <location evidence="2">Cell membrane</location>
        <topology evidence="2">Lipid-anchor</topology>
    </subcellularLocation>
</comment>
<feature type="coiled-coil region" evidence="3">
    <location>
        <begin position="369"/>
        <end position="423"/>
    </location>
</feature>
<accession>A0ABU3K9W4</accession>
<dbReference type="InterPro" id="IPR003423">
    <property type="entry name" value="OMP_efflux"/>
</dbReference>
<dbReference type="PANTHER" id="PTHR30203">
    <property type="entry name" value="OUTER MEMBRANE CATION EFFLUX PROTEIN"/>
    <property type="match status" value="1"/>
</dbReference>
<comment type="similarity">
    <text evidence="1 2">Belongs to the outer membrane factor (OMF) (TC 1.B.17) family.</text>
</comment>
<evidence type="ECO:0000313" key="4">
    <source>
        <dbReference type="EMBL" id="MDT7043162.1"/>
    </source>
</evidence>
<dbReference type="InterPro" id="IPR010131">
    <property type="entry name" value="MdtP/NodT-like"/>
</dbReference>
<dbReference type="Pfam" id="PF02321">
    <property type="entry name" value="OEP"/>
    <property type="match status" value="2"/>
</dbReference>
<dbReference type="SUPFAM" id="SSF56954">
    <property type="entry name" value="Outer membrane efflux proteins (OEP)"/>
    <property type="match status" value="1"/>
</dbReference>
<dbReference type="Proteomes" id="UP001250932">
    <property type="component" value="Unassembled WGS sequence"/>
</dbReference>
<keyword evidence="2" id="KW-0812">Transmembrane</keyword>
<dbReference type="PANTHER" id="PTHR30203:SF33">
    <property type="entry name" value="BLR4455 PROTEIN"/>
    <property type="match status" value="1"/>
</dbReference>
<feature type="coiled-coil region" evidence="3">
    <location>
        <begin position="227"/>
        <end position="254"/>
    </location>
</feature>
<reference evidence="4 5" key="1">
    <citation type="journal article" date="2023" name="ISME J.">
        <title>Cultivation and genomic characterization of novel and ubiquitous marine nitrite-oxidizing bacteria from the Nitrospirales.</title>
        <authorList>
            <person name="Mueller A.J."/>
            <person name="Daebeler A."/>
            <person name="Herbold C.W."/>
            <person name="Kirkegaard R.H."/>
            <person name="Daims H."/>
        </authorList>
    </citation>
    <scope>NUCLEOTIDE SEQUENCE [LARGE SCALE GENOMIC DNA]</scope>
    <source>
        <strain evidence="4 5">EB</strain>
    </source>
</reference>
<sequence length="487" mass="54462">MRHFLLIIAPLCFLTGCALGPDYERPDIEKPTRFQGQIDGGTEDISLANMEWWDLFHDPQLQSLIRSALVENKDLRLAASRVREARSQYRVTQADQFPQIDGKTSFQRNQTSGAVARQFGIGAGAPSNREGPTTSQWKATLDLSFEIDLWGKIRRATEAAQAELLGKEWAQRTVTLTLVSEIAQAYFDLQELDRELHIAQLTLKTREESLDIIRLRKLMGQSTALDIRRAEQEVARAQALIPDLEQQIGQKEHQLSILIGQNPQTIVRGASLSDQTLPPEVPAGLPSSLLERRPDILEAEQQLVAANAKIGVAKAAFFPQISLTGNFGAQSLEFSDLFIGSSRIWSLGPAITLPIFNAGRNRANLEVSKAQQEQALITYEQTIQQAFREVEDALLLHQKTREIREVEERLLAVSREARQLAQLEYLNGKATYLDVLVAQRELFNAEIAFAQTQRDQLIAVVQVYKAIGGGWSQEPPPHNVAMQDSIQ</sequence>
<evidence type="ECO:0000256" key="3">
    <source>
        <dbReference type="SAM" id="Coils"/>
    </source>
</evidence>
<organism evidence="4 5">
    <name type="scientific">Candidatus Nitronereus thalassa</name>
    <dbReference type="NCBI Taxonomy" id="3020898"/>
    <lineage>
        <taxon>Bacteria</taxon>
        <taxon>Pseudomonadati</taxon>
        <taxon>Nitrospirota</taxon>
        <taxon>Nitrospiria</taxon>
        <taxon>Nitrospirales</taxon>
        <taxon>Nitrospiraceae</taxon>
        <taxon>Candidatus Nitronereus</taxon>
    </lineage>
</organism>
<name>A0ABU3K9W4_9BACT</name>
<proteinExistence type="inferred from homology"/>
<comment type="caution">
    <text evidence="4">The sequence shown here is derived from an EMBL/GenBank/DDBJ whole genome shotgun (WGS) entry which is preliminary data.</text>
</comment>
<evidence type="ECO:0000256" key="2">
    <source>
        <dbReference type="RuleBase" id="RU362097"/>
    </source>
</evidence>
<gene>
    <name evidence="4" type="ORF">PPG34_12450</name>
</gene>
<keyword evidence="2" id="KW-0472">Membrane</keyword>
<dbReference type="PROSITE" id="PS51257">
    <property type="entry name" value="PROKAR_LIPOPROTEIN"/>
    <property type="match status" value="1"/>
</dbReference>
<keyword evidence="3" id="KW-0175">Coiled coil</keyword>
<dbReference type="Gene3D" id="2.20.200.10">
    <property type="entry name" value="Outer membrane efflux proteins (OEP)"/>
    <property type="match status" value="1"/>
</dbReference>
<evidence type="ECO:0000313" key="5">
    <source>
        <dbReference type="Proteomes" id="UP001250932"/>
    </source>
</evidence>
<dbReference type="NCBIfam" id="TIGR01845">
    <property type="entry name" value="outer_NodT"/>
    <property type="match status" value="1"/>
</dbReference>
<keyword evidence="2" id="KW-0564">Palmitate</keyword>
<evidence type="ECO:0000256" key="1">
    <source>
        <dbReference type="ARBA" id="ARBA00007613"/>
    </source>
</evidence>
<protein>
    <submittedName>
        <fullName evidence="4">Efflux transporter outer membrane subunit</fullName>
    </submittedName>
</protein>
<dbReference type="Gene3D" id="1.20.1600.10">
    <property type="entry name" value="Outer membrane efflux proteins (OEP)"/>
    <property type="match status" value="1"/>
</dbReference>
<keyword evidence="2" id="KW-1134">Transmembrane beta strand</keyword>
<keyword evidence="5" id="KW-1185">Reference proteome</keyword>
<dbReference type="EMBL" id="JAQOUE010000001">
    <property type="protein sequence ID" value="MDT7043162.1"/>
    <property type="molecule type" value="Genomic_DNA"/>
</dbReference>
<dbReference type="RefSeq" id="WP_313833666.1">
    <property type="nucleotide sequence ID" value="NZ_JAQOUE010000001.1"/>
</dbReference>
<keyword evidence="2" id="KW-0449">Lipoprotein</keyword>